<reference evidence="2 3" key="1">
    <citation type="journal article" date="2016" name="Front. Microbiol.">
        <title>Genome and transcriptome sequences reveal the specific parasitism of the nematophagous Purpureocillium lilacinum 36-1.</title>
        <authorList>
            <person name="Xie J."/>
            <person name="Li S."/>
            <person name="Mo C."/>
            <person name="Xiao X."/>
            <person name="Peng D."/>
            <person name="Wang G."/>
            <person name="Xiao Y."/>
        </authorList>
    </citation>
    <scope>NUCLEOTIDE SEQUENCE [LARGE SCALE GENOMIC DNA]</scope>
    <source>
        <strain evidence="2 3">36-1</strain>
    </source>
</reference>
<feature type="region of interest" description="Disordered" evidence="1">
    <location>
        <begin position="1"/>
        <end position="126"/>
    </location>
</feature>
<dbReference type="InterPro" id="IPR011009">
    <property type="entry name" value="Kinase-like_dom_sf"/>
</dbReference>
<dbReference type="Proteomes" id="UP000245956">
    <property type="component" value="Unassembled WGS sequence"/>
</dbReference>
<feature type="compositionally biased region" description="Polar residues" evidence="1">
    <location>
        <begin position="181"/>
        <end position="193"/>
    </location>
</feature>
<protein>
    <recommendedName>
        <fullName evidence="4">Protein kinase domain-containing protein</fullName>
    </recommendedName>
</protein>
<comment type="caution">
    <text evidence="2">The sequence shown here is derived from an EMBL/GenBank/DDBJ whole genome shotgun (WGS) entry which is preliminary data.</text>
</comment>
<evidence type="ECO:0000313" key="3">
    <source>
        <dbReference type="Proteomes" id="UP000245956"/>
    </source>
</evidence>
<feature type="compositionally biased region" description="Polar residues" evidence="1">
    <location>
        <begin position="39"/>
        <end position="62"/>
    </location>
</feature>
<feature type="region of interest" description="Disordered" evidence="1">
    <location>
        <begin position="368"/>
        <end position="395"/>
    </location>
</feature>
<feature type="region of interest" description="Disordered" evidence="1">
    <location>
        <begin position="291"/>
        <end position="341"/>
    </location>
</feature>
<sequence>MAGAHAYQGPQTSFIAGYTNSSSSSSQQPQPQLYHHSHPNAQLQQHALNPAAQQGPGSTSHQPHPGGISQPQQPNQLLQQYSGPSQRQSHTAQQPTTDPYQHPHFGPQQPRAITQPSTAGQEQRPAFALQQQLNLSEQSGLRQGQTSYPQQRTGFVPQQQHPNIADHQGDNFVSHQHGAAPQQSSGLISQQHPASGFAAQPSHGTTQQLTDTTIQQQPYIGQLQQDAPQSQSFGLQPNRQPEAQLSSFAPSLVTVPQGQVSDPSGRPQAMYQSDLMLRAQGELQRGQEVHPTLGSNEHAGGAQRSYDAEANPPGGQSIGNHQQHAPPSHAAAAQGGQQANVLGQRERADALSAEVQSLDRNEPIDHLLANLQGDNRPRKRQQPAYGQEYEPDNGQSTHELIASVKELCNRFTAMEQNLGSRLKLLEEASQKNCDSNERLEKKQDDLANHVQEMFNDMASRVQEKINDTVHTVLEKLSGLQNFCDLAKDYTNSGFRIMEDMRSTLRNLFHLNEPNQAADESLQSVDQTLDTGGSLDPSLLNLQQQGASVVNVRLSDPSQSTTQANTMVHALMMEARLFGKICAMSQLVCYLDRDPDSDYMELATMHTTQQNAAWVGQHRKHNSRQLAVIQPVTNEEFTDFKVLAGLAHPNIARLRALYHKDGAVHVVYEYVELDILDICPLSEPEIAEAMSQIISAVRKLFAMSISFAIACIRVTSAGTIKIVLDWTYESVREPSIQEALRSHIAIWLHETMQSLGCGRQHWTSDALAVFEQLNSGHLPMITDPFFANVRPLREATHPLKVAAMKAFVILSLIATALCAQEGTYTCHYTVTLAKSRTATTSDACDEPSVVTCVTTRTTTRTVENAATHTGSTASA</sequence>
<evidence type="ECO:0000256" key="1">
    <source>
        <dbReference type="SAM" id="MobiDB-lite"/>
    </source>
</evidence>
<feature type="compositionally biased region" description="Polar residues" evidence="1">
    <location>
        <begin position="81"/>
        <end position="99"/>
    </location>
</feature>
<organism evidence="2 3">
    <name type="scientific">Purpureocillium lilacinum</name>
    <name type="common">Paecilomyces lilacinus</name>
    <dbReference type="NCBI Taxonomy" id="33203"/>
    <lineage>
        <taxon>Eukaryota</taxon>
        <taxon>Fungi</taxon>
        <taxon>Dikarya</taxon>
        <taxon>Ascomycota</taxon>
        <taxon>Pezizomycotina</taxon>
        <taxon>Sordariomycetes</taxon>
        <taxon>Hypocreomycetidae</taxon>
        <taxon>Hypocreales</taxon>
        <taxon>Ophiocordycipitaceae</taxon>
        <taxon>Purpureocillium</taxon>
    </lineage>
</organism>
<dbReference type="AlphaFoldDB" id="A0A2U3DS19"/>
<feature type="compositionally biased region" description="Polar residues" evidence="1">
    <location>
        <begin position="9"/>
        <end position="20"/>
    </location>
</feature>
<feature type="compositionally biased region" description="Low complexity" evidence="1">
    <location>
        <begin position="321"/>
        <end position="339"/>
    </location>
</feature>
<feature type="compositionally biased region" description="Low complexity" evidence="1">
    <location>
        <begin position="21"/>
        <end position="32"/>
    </location>
</feature>
<name>A0A2U3DS19_PURLI</name>
<evidence type="ECO:0000313" key="2">
    <source>
        <dbReference type="EMBL" id="PWI65046.1"/>
    </source>
</evidence>
<proteinExistence type="predicted"/>
<evidence type="ECO:0008006" key="4">
    <source>
        <dbReference type="Google" id="ProtNLM"/>
    </source>
</evidence>
<accession>A0A2U3DS19</accession>
<dbReference type="SUPFAM" id="SSF56112">
    <property type="entry name" value="Protein kinase-like (PK-like)"/>
    <property type="match status" value="1"/>
</dbReference>
<dbReference type="Gene3D" id="1.10.510.10">
    <property type="entry name" value="Transferase(Phosphotransferase) domain 1"/>
    <property type="match status" value="1"/>
</dbReference>
<feature type="compositionally biased region" description="Polar residues" evidence="1">
    <location>
        <begin position="111"/>
        <end position="121"/>
    </location>
</feature>
<feature type="region of interest" description="Disordered" evidence="1">
    <location>
        <begin position="160"/>
        <end position="208"/>
    </location>
</feature>
<gene>
    <name evidence="2" type="ORF">PCL_07458</name>
</gene>
<dbReference type="EMBL" id="LCWV01000039">
    <property type="protein sequence ID" value="PWI65046.1"/>
    <property type="molecule type" value="Genomic_DNA"/>
</dbReference>
<feature type="compositionally biased region" description="Low complexity" evidence="1">
    <location>
        <begin position="70"/>
        <end position="80"/>
    </location>
</feature>